<dbReference type="Proteomes" id="UP001377692">
    <property type="component" value="Unassembled WGS sequence"/>
</dbReference>
<feature type="domain" description="LapA adhesin" evidence="1">
    <location>
        <begin position="305"/>
        <end position="412"/>
    </location>
</feature>
<feature type="domain" description="LapA adhesin" evidence="1">
    <location>
        <begin position="202"/>
        <end position="303"/>
    </location>
</feature>
<accession>A0ABU8REX7</accession>
<proteinExistence type="predicted"/>
<dbReference type="Pfam" id="PF20579">
    <property type="entry name" value="LapA"/>
    <property type="match status" value="5"/>
</dbReference>
<feature type="non-terminal residue" evidence="2">
    <location>
        <position position="570"/>
    </location>
</feature>
<name>A0ABU8REX7_9PSED</name>
<feature type="domain" description="LapA adhesin" evidence="1">
    <location>
        <begin position="2"/>
        <end position="83"/>
    </location>
</feature>
<evidence type="ECO:0000313" key="2">
    <source>
        <dbReference type="EMBL" id="MEJ5908452.1"/>
    </source>
</evidence>
<gene>
    <name evidence="2" type="ORF">V7V80_27650</name>
</gene>
<dbReference type="InterPro" id="IPR046779">
    <property type="entry name" value="LapA_adhesin_dom"/>
</dbReference>
<reference evidence="2 3" key="1">
    <citation type="submission" date="2024-02" db="EMBL/GenBank/DDBJ databases">
        <title>Identification of pathogenicity and growth-promoting functions of Pseudomonas putida variants.</title>
        <authorList>
            <person name="Sun J."/>
        </authorList>
    </citation>
    <scope>NUCLEOTIDE SEQUENCE [LARGE SCALE GENOMIC DNA]</scope>
    <source>
        <strain evidence="2 3">A04</strain>
    </source>
</reference>
<protein>
    <submittedName>
        <fullName evidence="2">Immunoglobulin-like domain-containing protein</fullName>
    </submittedName>
</protein>
<comment type="caution">
    <text evidence="2">The sequence shown here is derived from an EMBL/GenBank/DDBJ whole genome shotgun (WGS) entry which is preliminary data.</text>
</comment>
<feature type="domain" description="LapA adhesin" evidence="1">
    <location>
        <begin position="85"/>
        <end position="192"/>
    </location>
</feature>
<evidence type="ECO:0000313" key="3">
    <source>
        <dbReference type="Proteomes" id="UP001377692"/>
    </source>
</evidence>
<keyword evidence="3" id="KW-1185">Reference proteome</keyword>
<organism evidence="2 3">
    <name type="scientific">Pseudomonas kermanshahensis</name>
    <dbReference type="NCBI Taxonomy" id="2745482"/>
    <lineage>
        <taxon>Bacteria</taxon>
        <taxon>Pseudomonadati</taxon>
        <taxon>Pseudomonadota</taxon>
        <taxon>Gammaproteobacteria</taxon>
        <taxon>Pseudomonadales</taxon>
        <taxon>Pseudomonadaceae</taxon>
        <taxon>Pseudomonas</taxon>
    </lineage>
</organism>
<dbReference type="EMBL" id="JBBHLD010000067">
    <property type="protein sequence ID" value="MEJ5908452.1"/>
    <property type="molecule type" value="Genomic_DNA"/>
</dbReference>
<sequence length="570" mass="59107">PTFTVHINTALAHDLVVTLSNNATVTIKAGETSAPYTHDAQGDDVYKDAGEISLGIKSATDIDGRAFENLQLGDAASVKVTDTTDDVIAKLTATPSVTEGGEITYTVTLTNKDGLPIDNHAPLYFTLSDGKTVITVPANGTTGSVTVTAPDNVYTGTNPPVEQSLQSVSGADAWKFENLVLDKTPVSTTVTDEPGTPGNEGDVVKVTITADQISVAENVKPTFTVHINTALAHDLVVTLSNNATVTIKAGETSAPYTHEAQGDDVYKDAGEISLGIKSAVDVDGRAFENLQLGDAASVKVTDTTDDVVAKLTATPSVAEGGAITYTITLTNKDGLPIDKHSALTFTLSDGTTVITVPANSTTGFTTVTAPDNVYTGTNDPVIKSIASVDGADVGKFENLVLDKTPVSTVVTDEPGTPGNEGDVVKVTITADQVSVAENVKPTFTVHINTALAHDLVVTLSNNATVTIKAGETSAPYTHEAQGDDVYKDAGEIELGIKSAVDVDGRAFENLQLGDAASVKVTDTTDDVIAKLTATPSVTEGGEITYTVTLTNKDGLPIDNHAPLYFTLSDG</sequence>
<dbReference type="RefSeq" id="WP_339551546.1">
    <property type="nucleotide sequence ID" value="NZ_JBBHLD010000067.1"/>
</dbReference>
<feature type="domain" description="LapA adhesin" evidence="1">
    <location>
        <begin position="422"/>
        <end position="523"/>
    </location>
</feature>
<feature type="non-terminal residue" evidence="2">
    <location>
        <position position="1"/>
    </location>
</feature>
<evidence type="ECO:0000259" key="1">
    <source>
        <dbReference type="Pfam" id="PF20579"/>
    </source>
</evidence>